<evidence type="ECO:0000313" key="1">
    <source>
        <dbReference type="EMBL" id="NEG77576.1"/>
    </source>
</evidence>
<dbReference type="AlphaFoldDB" id="A0A7K3TF95"/>
<dbReference type="OrthoDB" id="4281716at2"/>
<keyword evidence="2" id="KW-1185">Reference proteome</keyword>
<proteinExistence type="predicted"/>
<dbReference type="Proteomes" id="UP000469763">
    <property type="component" value="Unassembled WGS sequence"/>
</dbReference>
<name>A0A7K3TF95_9BIFI</name>
<comment type="caution">
    <text evidence="1">The sequence shown here is derived from an EMBL/GenBank/DDBJ whole genome shotgun (WGS) entry which is preliminary data.</text>
</comment>
<gene>
    <name evidence="1" type="ORF">GFD22_00970</name>
</gene>
<accession>A0A7K3TF95</accession>
<dbReference type="EMBL" id="WHZY01000001">
    <property type="protein sequence ID" value="NEG77576.1"/>
    <property type="molecule type" value="Genomic_DNA"/>
</dbReference>
<reference evidence="1 2" key="1">
    <citation type="submission" date="2019-10" db="EMBL/GenBank/DDBJ databases">
        <title>Bifidobacterium from non-human primates.</title>
        <authorList>
            <person name="Modesto M."/>
        </authorList>
    </citation>
    <scope>NUCLEOTIDE SEQUENCE [LARGE SCALE GENOMIC DNA]</scope>
    <source>
        <strain evidence="1 2">TREC</strain>
    </source>
</reference>
<sequence>MKRQYEAKAQCLANAVPFLAGKIDPAWAGLDPSEGLDRLDRLTVDHRDAMGKPEQTAAMQCMHYVSAPKRTIGGGLPENR</sequence>
<protein>
    <submittedName>
        <fullName evidence="1">Uncharacterized protein</fullName>
    </submittedName>
</protein>
<organism evidence="1 2">
    <name type="scientific">Bifidobacterium avesanii</name>
    <dbReference type="NCBI Taxonomy" id="1798157"/>
    <lineage>
        <taxon>Bacteria</taxon>
        <taxon>Bacillati</taxon>
        <taxon>Actinomycetota</taxon>
        <taxon>Actinomycetes</taxon>
        <taxon>Bifidobacteriales</taxon>
        <taxon>Bifidobacteriaceae</taxon>
        <taxon>Bifidobacterium</taxon>
    </lineage>
</organism>
<dbReference type="RefSeq" id="WP_152349498.1">
    <property type="nucleotide sequence ID" value="NZ_WBSN01000001.1"/>
</dbReference>
<evidence type="ECO:0000313" key="2">
    <source>
        <dbReference type="Proteomes" id="UP000469763"/>
    </source>
</evidence>